<reference evidence="4" key="1">
    <citation type="submission" date="2025-08" db="UniProtKB">
        <authorList>
            <consortium name="RefSeq"/>
        </authorList>
    </citation>
    <scope>IDENTIFICATION</scope>
    <source>
        <strain evidence="4">Ishihara</strain>
        <tissue evidence="4">Whole body</tissue>
    </source>
</reference>
<dbReference type="AlphaFoldDB" id="A0A9J7EA47"/>
<gene>
    <name evidence="4" type="primary">LOC111356876</name>
</gene>
<dbReference type="Proteomes" id="UP000301870">
    <property type="component" value="Chromosome 23"/>
</dbReference>
<dbReference type="OrthoDB" id="10071220at2759"/>
<evidence type="ECO:0000256" key="1">
    <source>
        <dbReference type="SAM" id="MobiDB-lite"/>
    </source>
</evidence>
<keyword evidence="3" id="KW-1185">Reference proteome</keyword>
<dbReference type="GeneID" id="111356876"/>
<name>A0A9J7EA47_SPOLT</name>
<proteinExistence type="predicted"/>
<feature type="domain" description="BEN" evidence="2">
    <location>
        <begin position="338"/>
        <end position="439"/>
    </location>
</feature>
<evidence type="ECO:0000313" key="4">
    <source>
        <dbReference type="RefSeq" id="XP_022827140.1"/>
    </source>
</evidence>
<dbReference type="PROSITE" id="PS51457">
    <property type="entry name" value="BEN"/>
    <property type="match status" value="1"/>
</dbReference>
<accession>A0A9J7EA47</accession>
<organism evidence="3 4">
    <name type="scientific">Spodoptera litura</name>
    <name type="common">Asian cotton leafworm</name>
    <dbReference type="NCBI Taxonomy" id="69820"/>
    <lineage>
        <taxon>Eukaryota</taxon>
        <taxon>Metazoa</taxon>
        <taxon>Ecdysozoa</taxon>
        <taxon>Arthropoda</taxon>
        <taxon>Hexapoda</taxon>
        <taxon>Insecta</taxon>
        <taxon>Pterygota</taxon>
        <taxon>Neoptera</taxon>
        <taxon>Endopterygota</taxon>
        <taxon>Lepidoptera</taxon>
        <taxon>Glossata</taxon>
        <taxon>Ditrysia</taxon>
        <taxon>Noctuoidea</taxon>
        <taxon>Noctuidae</taxon>
        <taxon>Amphipyrinae</taxon>
        <taxon>Spodoptera</taxon>
    </lineage>
</organism>
<sequence length="455" mass="52603">MAVHNYGKYVVVRTFNFDPNDTDKYKCILNTWIENKVENSDEISFGYPVEDSLDTLLRILKSETLDKSWPMRYGEVIFDSDCQDKVWYFLRLQHREERTTEQQEIENEKDSKKSNIPKKGTKTKTSLLIANRSRDKQKQTNKKKQVIKKIKPKLSKNVLKNINSNLSNRSSLPSTSKANSTGTQELKKIPDEKDNNRETREQSEQECDTSAQETAAVGDTSGHESVVIADTSKQEETIENTSISNGKQNVNISNTEIHSCCTDFYEHLNESYQKTMSHFDKIADNLKQIILANVNKAKKKPAKMSKKRPKREVLFEDRNIGTLRYTKLEPGIVELVPNSGVYVSEKELTECQSRDDVDTSWFAKILLISIFNDEAIMECNFSPSSNKNPRAKPALDWHARKVLLDYTIQYGKTRGWRPISRQRLIKCLNRRLSYIREKTNEYYDCQDDLCSSDNT</sequence>
<dbReference type="GO" id="GO:0003677">
    <property type="term" value="F:DNA binding"/>
    <property type="evidence" value="ECO:0007669"/>
    <property type="project" value="InterPro"/>
</dbReference>
<dbReference type="RefSeq" id="XP_022827140.1">
    <property type="nucleotide sequence ID" value="XM_022971372.1"/>
</dbReference>
<feature type="region of interest" description="Disordered" evidence="1">
    <location>
        <begin position="98"/>
        <end position="150"/>
    </location>
</feature>
<feature type="region of interest" description="Disordered" evidence="1">
    <location>
        <begin position="163"/>
        <end position="223"/>
    </location>
</feature>
<evidence type="ECO:0000313" key="3">
    <source>
        <dbReference type="Proteomes" id="UP000301870"/>
    </source>
</evidence>
<feature type="compositionally biased region" description="Basic and acidic residues" evidence="1">
    <location>
        <begin position="98"/>
        <end position="113"/>
    </location>
</feature>
<dbReference type="KEGG" id="sliu:111356876"/>
<feature type="compositionally biased region" description="Basic and acidic residues" evidence="1">
    <location>
        <begin position="185"/>
        <end position="203"/>
    </location>
</feature>
<protein>
    <submittedName>
        <fullName evidence="4">Uncharacterized protein LOC111356876</fullName>
    </submittedName>
</protein>
<evidence type="ECO:0000259" key="2">
    <source>
        <dbReference type="PROSITE" id="PS51457"/>
    </source>
</evidence>
<feature type="compositionally biased region" description="Basic residues" evidence="1">
    <location>
        <begin position="139"/>
        <end position="150"/>
    </location>
</feature>
<dbReference type="InterPro" id="IPR018379">
    <property type="entry name" value="BEN_domain"/>
</dbReference>
<feature type="compositionally biased region" description="Low complexity" evidence="1">
    <location>
        <begin position="163"/>
        <end position="176"/>
    </location>
</feature>